<feature type="domain" description="GFO/IDH/MocA-like oxidoreductase" evidence="2">
    <location>
        <begin position="130"/>
        <end position="258"/>
    </location>
</feature>
<dbReference type="Gene3D" id="3.40.50.720">
    <property type="entry name" value="NAD(P)-binding Rossmann-like Domain"/>
    <property type="match status" value="1"/>
</dbReference>
<comment type="caution">
    <text evidence="3">The sequence shown here is derived from an EMBL/GenBank/DDBJ whole genome shotgun (WGS) entry which is preliminary data.</text>
</comment>
<name>A0A841PQC5_9BACL</name>
<dbReference type="Pfam" id="PF01408">
    <property type="entry name" value="GFO_IDH_MocA"/>
    <property type="match status" value="1"/>
</dbReference>
<dbReference type="Gene3D" id="3.30.360.10">
    <property type="entry name" value="Dihydrodipicolinate Reductase, domain 2"/>
    <property type="match status" value="1"/>
</dbReference>
<sequence length="352" mass="38001">MTTIHIGVIGCGSIATHRHLPEYAQHPNVNIAAVTDPVFTRAKERAEKYNATAYKTTEELLAADLDAVSICTPNVAHAPLSIQALSSGKHVLCEKPMAATTSEALEMIEAEKASGKTLMIAHNQRFVPSHQEAKKLIANGTIGEVYSVRTTFGHGGPEGWSIDGADSWFFDQTRAIVGALGDLGIHKADVIRYILDEDIDEIAAFTTNLSKPHGNVEDNAQCVLKTENGKLVSLIASWSYHASEENSTIIFGEKGTIRCEDDPTYSLIIEYANGNRSLHELGEIQTNDAQTNSGVIDAFIDTIQYGSIPPVTGYDGKKSLEIILAAQTAAETKRTIKISDVSSKAIQGGHQR</sequence>
<dbReference type="PANTHER" id="PTHR43377:SF1">
    <property type="entry name" value="BILIVERDIN REDUCTASE A"/>
    <property type="match status" value="1"/>
</dbReference>
<keyword evidence="4" id="KW-1185">Reference proteome</keyword>
<dbReference type="InterPro" id="IPR051450">
    <property type="entry name" value="Gfo/Idh/MocA_Oxidoreductases"/>
</dbReference>
<dbReference type="EMBL" id="JACHHJ010000002">
    <property type="protein sequence ID" value="MBB6450024.1"/>
    <property type="molecule type" value="Genomic_DNA"/>
</dbReference>
<dbReference type="InterPro" id="IPR036291">
    <property type="entry name" value="NAD(P)-bd_dom_sf"/>
</dbReference>
<evidence type="ECO:0000313" key="4">
    <source>
        <dbReference type="Proteomes" id="UP000568839"/>
    </source>
</evidence>
<accession>A0A841PQC5</accession>
<dbReference type="PANTHER" id="PTHR43377">
    <property type="entry name" value="BILIVERDIN REDUCTASE A"/>
    <property type="match status" value="1"/>
</dbReference>
<evidence type="ECO:0000313" key="3">
    <source>
        <dbReference type="EMBL" id="MBB6450024.1"/>
    </source>
</evidence>
<organism evidence="3 4">
    <name type="scientific">Geomicrobium halophilum</name>
    <dbReference type="NCBI Taxonomy" id="549000"/>
    <lineage>
        <taxon>Bacteria</taxon>
        <taxon>Bacillati</taxon>
        <taxon>Bacillota</taxon>
        <taxon>Bacilli</taxon>
        <taxon>Bacillales</taxon>
        <taxon>Geomicrobium</taxon>
    </lineage>
</organism>
<dbReference type="AlphaFoldDB" id="A0A841PQC5"/>
<dbReference type="RefSeq" id="WP_184403948.1">
    <property type="nucleotide sequence ID" value="NZ_JACHHJ010000002.1"/>
</dbReference>
<dbReference type="Proteomes" id="UP000568839">
    <property type="component" value="Unassembled WGS sequence"/>
</dbReference>
<dbReference type="Pfam" id="PF22725">
    <property type="entry name" value="GFO_IDH_MocA_C3"/>
    <property type="match status" value="1"/>
</dbReference>
<reference evidence="3 4" key="1">
    <citation type="submission" date="2020-08" db="EMBL/GenBank/DDBJ databases">
        <title>Genomic Encyclopedia of Type Strains, Phase IV (KMG-IV): sequencing the most valuable type-strain genomes for metagenomic binning, comparative biology and taxonomic classification.</title>
        <authorList>
            <person name="Goeker M."/>
        </authorList>
    </citation>
    <scope>NUCLEOTIDE SEQUENCE [LARGE SCALE GENOMIC DNA]</scope>
    <source>
        <strain evidence="3 4">DSM 21769</strain>
    </source>
</reference>
<dbReference type="SUPFAM" id="SSF55347">
    <property type="entry name" value="Glyceraldehyde-3-phosphate dehydrogenase-like, C-terminal domain"/>
    <property type="match status" value="1"/>
</dbReference>
<gene>
    <name evidence="3" type="ORF">HNR44_002002</name>
</gene>
<feature type="domain" description="Gfo/Idh/MocA-like oxidoreductase N-terminal" evidence="1">
    <location>
        <begin position="4"/>
        <end position="122"/>
    </location>
</feature>
<dbReference type="SUPFAM" id="SSF51735">
    <property type="entry name" value="NAD(P)-binding Rossmann-fold domains"/>
    <property type="match status" value="1"/>
</dbReference>
<dbReference type="GO" id="GO:0000166">
    <property type="term" value="F:nucleotide binding"/>
    <property type="evidence" value="ECO:0007669"/>
    <property type="project" value="InterPro"/>
</dbReference>
<evidence type="ECO:0000259" key="2">
    <source>
        <dbReference type="Pfam" id="PF22725"/>
    </source>
</evidence>
<protein>
    <submittedName>
        <fullName evidence="3">Putative dehydrogenase</fullName>
    </submittedName>
</protein>
<dbReference type="InterPro" id="IPR000683">
    <property type="entry name" value="Gfo/Idh/MocA-like_OxRdtase_N"/>
</dbReference>
<dbReference type="InterPro" id="IPR055170">
    <property type="entry name" value="GFO_IDH_MocA-like_dom"/>
</dbReference>
<evidence type="ECO:0000259" key="1">
    <source>
        <dbReference type="Pfam" id="PF01408"/>
    </source>
</evidence>
<proteinExistence type="predicted"/>